<evidence type="ECO:0000259" key="1">
    <source>
        <dbReference type="Pfam" id="PF01764"/>
    </source>
</evidence>
<accession>A0A0D8XG51</accession>
<keyword evidence="3" id="KW-1185">Reference proteome</keyword>
<proteinExistence type="predicted"/>
<dbReference type="PANTHER" id="PTHR45908">
    <property type="entry name" value="PROTEIN CBG11750-RELATED"/>
    <property type="match status" value="1"/>
</dbReference>
<reference evidence="2 3" key="1">
    <citation type="submission" date="2013-11" db="EMBL/GenBank/DDBJ databases">
        <title>Draft genome of the bovine lungworm Dictyocaulus viviparus.</title>
        <authorList>
            <person name="Mitreva M."/>
        </authorList>
    </citation>
    <scope>NUCLEOTIDE SEQUENCE [LARGE SCALE GENOMIC DNA]</scope>
    <source>
        <strain evidence="2 3">HannoverDv2000</strain>
    </source>
</reference>
<dbReference type="OrthoDB" id="426718at2759"/>
<dbReference type="AlphaFoldDB" id="A0A0D8XG51"/>
<dbReference type="Proteomes" id="UP000053766">
    <property type="component" value="Unassembled WGS sequence"/>
</dbReference>
<sequence>MVFNVMSEGSPMQWSSMQSLKWCVEANLCVGPLGCPIGKAVVQRYPFRCPTKHSEEKGKRYTDALGRSLYAFSLALKDTNVTACLRNIRPDIGKIRAYWSDCDENANKCASLLAVSDEAKAIYIAYGGTTTKEQMSMELVNGFGAQLGAWEKFESSEAGVVSYFHKVFYKVFIDSGMKDELLSLNKKYPAHRIWITGHSMGASLASMTALYLSKKQLIDKNLLRLITFGEPRTGNVAYARDVEENIEFRYRVVKRNDFIASIPRSVDPTTSLITATMFERQPLFYRYLVHYDNNMSKGTDFKVCDLSDDFGCRNTMLAFDLIDHMSYFNINSDDFLAKKCPREMLF</sequence>
<dbReference type="EMBL" id="KN716536">
    <property type="protein sequence ID" value="KJH43665.1"/>
    <property type="molecule type" value="Genomic_DNA"/>
</dbReference>
<protein>
    <submittedName>
        <fullName evidence="2">Triacylglycerol lipase</fullName>
    </submittedName>
</protein>
<name>A0A0D8XG51_DICVI</name>
<dbReference type="InterPro" id="IPR029058">
    <property type="entry name" value="AB_hydrolase_fold"/>
</dbReference>
<evidence type="ECO:0000313" key="3">
    <source>
        <dbReference type="Proteomes" id="UP000053766"/>
    </source>
</evidence>
<evidence type="ECO:0000313" key="2">
    <source>
        <dbReference type="EMBL" id="KJH43665.1"/>
    </source>
</evidence>
<feature type="domain" description="Fungal lipase-type" evidence="1">
    <location>
        <begin position="124"/>
        <end position="264"/>
    </location>
</feature>
<gene>
    <name evidence="2" type="ORF">DICVIV_10309</name>
</gene>
<dbReference type="PANTHER" id="PTHR45908:SF15">
    <property type="entry name" value="FUNGAL LIPASE-LIKE DOMAIN-CONTAINING PROTEIN"/>
    <property type="match status" value="1"/>
</dbReference>
<dbReference type="STRING" id="29172.A0A0D8XG51"/>
<dbReference type="Pfam" id="PF01764">
    <property type="entry name" value="Lipase_3"/>
    <property type="match status" value="1"/>
</dbReference>
<dbReference type="GO" id="GO:0006629">
    <property type="term" value="P:lipid metabolic process"/>
    <property type="evidence" value="ECO:0007669"/>
    <property type="project" value="InterPro"/>
</dbReference>
<dbReference type="Gene3D" id="3.40.50.1820">
    <property type="entry name" value="alpha/beta hydrolase"/>
    <property type="match status" value="1"/>
</dbReference>
<reference evidence="3" key="2">
    <citation type="journal article" date="2016" name="Sci. Rep.">
        <title>Dictyocaulus viviparus genome, variome and transcriptome elucidate lungworm biology and support future intervention.</title>
        <authorList>
            <person name="McNulty S.N."/>
            <person name="Strube C."/>
            <person name="Rosa B.A."/>
            <person name="Martin J.C."/>
            <person name="Tyagi R."/>
            <person name="Choi Y.J."/>
            <person name="Wang Q."/>
            <person name="Hallsworth Pepin K."/>
            <person name="Zhang X."/>
            <person name="Ozersky P."/>
            <person name="Wilson R.K."/>
            <person name="Sternberg P.W."/>
            <person name="Gasser R.B."/>
            <person name="Mitreva M."/>
        </authorList>
    </citation>
    <scope>NUCLEOTIDE SEQUENCE [LARGE SCALE GENOMIC DNA]</scope>
    <source>
        <strain evidence="3">HannoverDv2000</strain>
    </source>
</reference>
<dbReference type="SUPFAM" id="SSF53474">
    <property type="entry name" value="alpha/beta-Hydrolases"/>
    <property type="match status" value="1"/>
</dbReference>
<dbReference type="InterPro" id="IPR002921">
    <property type="entry name" value="Fungal_lipase-type"/>
</dbReference>
<dbReference type="CDD" id="cd00519">
    <property type="entry name" value="Lipase_3"/>
    <property type="match status" value="1"/>
</dbReference>
<organism evidence="2 3">
    <name type="scientific">Dictyocaulus viviparus</name>
    <name type="common">Bovine lungworm</name>
    <dbReference type="NCBI Taxonomy" id="29172"/>
    <lineage>
        <taxon>Eukaryota</taxon>
        <taxon>Metazoa</taxon>
        <taxon>Ecdysozoa</taxon>
        <taxon>Nematoda</taxon>
        <taxon>Chromadorea</taxon>
        <taxon>Rhabditida</taxon>
        <taxon>Rhabditina</taxon>
        <taxon>Rhabditomorpha</taxon>
        <taxon>Strongyloidea</taxon>
        <taxon>Metastrongylidae</taxon>
        <taxon>Dictyocaulus</taxon>
    </lineage>
</organism>